<name>A0AA40VD57_9HYPH</name>
<comment type="caution">
    <text evidence="2">The sequence shown here is derived from an EMBL/GenBank/DDBJ whole genome shotgun (WGS) entry which is preliminary data.</text>
</comment>
<organism evidence="2 3">
    <name type="scientific">Methylorubrum thiocyanatum</name>
    <dbReference type="NCBI Taxonomy" id="47958"/>
    <lineage>
        <taxon>Bacteria</taxon>
        <taxon>Pseudomonadati</taxon>
        <taxon>Pseudomonadota</taxon>
        <taxon>Alphaproteobacteria</taxon>
        <taxon>Hyphomicrobiales</taxon>
        <taxon>Methylobacteriaceae</taxon>
        <taxon>Methylorubrum</taxon>
    </lineage>
</organism>
<dbReference type="InterPro" id="IPR031807">
    <property type="entry name" value="HicB-like"/>
</dbReference>
<dbReference type="Pfam" id="PF15919">
    <property type="entry name" value="HicB_lk_antitox"/>
    <property type="match status" value="1"/>
</dbReference>
<protein>
    <submittedName>
        <fullName evidence="2">RNase H-like HicB family nuclease</fullName>
    </submittedName>
</protein>
<dbReference type="EMBL" id="JACJIB010000007">
    <property type="protein sequence ID" value="MBA8914850.1"/>
    <property type="molecule type" value="Genomic_DNA"/>
</dbReference>
<dbReference type="AlphaFoldDB" id="A0AA40VD57"/>
<sequence length="75" mass="7972">MDELTYPVVITPLTADDGGGFAATVPDLPGCMSDGETPEEALRNVREAIDAWIEMARELGHGIPEPTHTPLRAVG</sequence>
<dbReference type="Proteomes" id="UP000543554">
    <property type="component" value="Unassembled WGS sequence"/>
</dbReference>
<keyword evidence="3" id="KW-1185">Reference proteome</keyword>
<dbReference type="Gene3D" id="3.30.160.250">
    <property type="match status" value="1"/>
</dbReference>
<gene>
    <name evidence="2" type="ORF">HNR51_003946</name>
</gene>
<dbReference type="PANTHER" id="PTHR34504:SF2">
    <property type="entry name" value="UPF0150 PROTEIN SSL0259"/>
    <property type="match status" value="1"/>
</dbReference>
<dbReference type="InterPro" id="IPR051404">
    <property type="entry name" value="TA_system_antitoxin"/>
</dbReference>
<evidence type="ECO:0000313" key="3">
    <source>
        <dbReference type="Proteomes" id="UP000543554"/>
    </source>
</evidence>
<reference evidence="2 3" key="1">
    <citation type="submission" date="2020-08" db="EMBL/GenBank/DDBJ databases">
        <title>Genomic Encyclopedia of Type Strains, Phase IV (KMG-IV): sequencing the most valuable type-strain genomes for metagenomic binning, comparative biology and taxonomic classification.</title>
        <authorList>
            <person name="Goeker M."/>
        </authorList>
    </citation>
    <scope>NUCLEOTIDE SEQUENCE [LARGE SCALE GENOMIC DNA]</scope>
    <source>
        <strain evidence="2 3">DSM 11490</strain>
    </source>
</reference>
<evidence type="ECO:0000259" key="1">
    <source>
        <dbReference type="Pfam" id="PF15919"/>
    </source>
</evidence>
<feature type="domain" description="HicB-like antitoxin of toxin-antitoxin system" evidence="1">
    <location>
        <begin position="6"/>
        <end position="68"/>
    </location>
</feature>
<proteinExistence type="predicted"/>
<accession>A0AA40VD57</accession>
<dbReference type="RefSeq" id="WP_182556082.1">
    <property type="nucleotide sequence ID" value="NZ_BPRF01000004.1"/>
</dbReference>
<dbReference type="PANTHER" id="PTHR34504">
    <property type="entry name" value="ANTITOXIN HICB"/>
    <property type="match status" value="1"/>
</dbReference>
<evidence type="ECO:0000313" key="2">
    <source>
        <dbReference type="EMBL" id="MBA8914850.1"/>
    </source>
</evidence>
<dbReference type="InterPro" id="IPR035069">
    <property type="entry name" value="TTHA1013/TTHA0281-like"/>
</dbReference>
<dbReference type="SUPFAM" id="SSF143100">
    <property type="entry name" value="TTHA1013/TTHA0281-like"/>
    <property type="match status" value="1"/>
</dbReference>